<accession>A0ABW7ZC40</accession>
<dbReference type="Proteomes" id="UP001612741">
    <property type="component" value="Unassembled WGS sequence"/>
</dbReference>
<comment type="caution">
    <text evidence="1">The sequence shown here is derived from an EMBL/GenBank/DDBJ whole genome shotgun (WGS) entry which is preliminary data.</text>
</comment>
<evidence type="ECO:0008006" key="3">
    <source>
        <dbReference type="Google" id="ProtNLM"/>
    </source>
</evidence>
<evidence type="ECO:0000313" key="1">
    <source>
        <dbReference type="EMBL" id="MFI6505733.1"/>
    </source>
</evidence>
<sequence length="197" mass="21625">MPTLAERFIPAPDASERHTIVIAAPPERVWEAVSRPASARDIPLIKPLFAARDLVSRLVNGHAQRDLPAFAPLAEEPGREIVLGTVGQWWRLGAAESLAVGSARAFEDFDRPGFAKATFSFLLQEAGPGRVRLVTETRVAATSPEARRAFLRYWRVIRLGSGLVRRVILATVKARAVTGEPRTPARVRSSDGVTSWR</sequence>
<reference evidence="1 2" key="1">
    <citation type="submission" date="2024-10" db="EMBL/GenBank/DDBJ databases">
        <title>The Natural Products Discovery Center: Release of the First 8490 Sequenced Strains for Exploring Actinobacteria Biosynthetic Diversity.</title>
        <authorList>
            <person name="Kalkreuter E."/>
            <person name="Kautsar S.A."/>
            <person name="Yang D."/>
            <person name="Bader C.D."/>
            <person name="Teijaro C.N."/>
            <person name="Fluegel L."/>
            <person name="Davis C.M."/>
            <person name="Simpson J.R."/>
            <person name="Lauterbach L."/>
            <person name="Steele A.D."/>
            <person name="Gui C."/>
            <person name="Meng S."/>
            <person name="Li G."/>
            <person name="Viehrig K."/>
            <person name="Ye F."/>
            <person name="Su P."/>
            <person name="Kiefer A.F."/>
            <person name="Nichols A."/>
            <person name="Cepeda A.J."/>
            <person name="Yan W."/>
            <person name="Fan B."/>
            <person name="Jiang Y."/>
            <person name="Adhikari A."/>
            <person name="Zheng C.-J."/>
            <person name="Schuster L."/>
            <person name="Cowan T.M."/>
            <person name="Smanski M.J."/>
            <person name="Chevrette M.G."/>
            <person name="De Carvalho L.P.S."/>
            <person name="Shen B."/>
        </authorList>
    </citation>
    <scope>NUCLEOTIDE SEQUENCE [LARGE SCALE GENOMIC DNA]</scope>
    <source>
        <strain evidence="1 2">NPDC050545</strain>
    </source>
</reference>
<dbReference type="SUPFAM" id="SSF55961">
    <property type="entry name" value="Bet v1-like"/>
    <property type="match status" value="1"/>
</dbReference>
<proteinExistence type="predicted"/>
<protein>
    <recommendedName>
        <fullName evidence="3">DUF2867 domain-containing protein</fullName>
    </recommendedName>
</protein>
<evidence type="ECO:0000313" key="2">
    <source>
        <dbReference type="Proteomes" id="UP001612741"/>
    </source>
</evidence>
<organism evidence="1 2">
    <name type="scientific">Nonomuraea typhae</name>
    <dbReference type="NCBI Taxonomy" id="2603600"/>
    <lineage>
        <taxon>Bacteria</taxon>
        <taxon>Bacillati</taxon>
        <taxon>Actinomycetota</taxon>
        <taxon>Actinomycetes</taxon>
        <taxon>Streptosporangiales</taxon>
        <taxon>Streptosporangiaceae</taxon>
        <taxon>Nonomuraea</taxon>
    </lineage>
</organism>
<name>A0ABW7ZC40_9ACTN</name>
<gene>
    <name evidence="1" type="ORF">ACIBG2_50725</name>
</gene>
<dbReference type="EMBL" id="JBITGY010000022">
    <property type="protein sequence ID" value="MFI6505733.1"/>
    <property type="molecule type" value="Genomic_DNA"/>
</dbReference>
<dbReference type="RefSeq" id="WP_397092070.1">
    <property type="nucleotide sequence ID" value="NZ_JBITGY010000022.1"/>
</dbReference>
<keyword evidence="2" id="KW-1185">Reference proteome</keyword>